<feature type="domain" description="Tyr recombinase" evidence="5">
    <location>
        <begin position="180"/>
        <end position="372"/>
    </location>
</feature>
<dbReference type="InterPro" id="IPR010998">
    <property type="entry name" value="Integrase_recombinase_N"/>
</dbReference>
<dbReference type="PANTHER" id="PTHR30349">
    <property type="entry name" value="PHAGE INTEGRASE-RELATED"/>
    <property type="match status" value="1"/>
</dbReference>
<dbReference type="InterPro" id="IPR002104">
    <property type="entry name" value="Integrase_catalytic"/>
</dbReference>
<evidence type="ECO:0000256" key="1">
    <source>
        <dbReference type="ARBA" id="ARBA00008857"/>
    </source>
</evidence>
<evidence type="ECO:0000256" key="4">
    <source>
        <dbReference type="ARBA" id="ARBA00023172"/>
    </source>
</evidence>
<dbReference type="SUPFAM" id="SSF56349">
    <property type="entry name" value="DNA breaking-rejoining enzymes"/>
    <property type="match status" value="1"/>
</dbReference>
<keyword evidence="4" id="KW-0233">DNA recombination</keyword>
<dbReference type="InterPro" id="IPR011010">
    <property type="entry name" value="DNA_brk_join_enz"/>
</dbReference>
<dbReference type="RefSeq" id="WP_083039371.1">
    <property type="nucleotide sequence ID" value="NZ_CP020557.1"/>
</dbReference>
<dbReference type="Gene3D" id="1.10.150.130">
    <property type="match status" value="1"/>
</dbReference>
<proteinExistence type="inferred from homology"/>
<dbReference type="InterPro" id="IPR004107">
    <property type="entry name" value="Integrase_SAM-like_N"/>
</dbReference>
<comment type="similarity">
    <text evidence="1">Belongs to the 'phage' integrase family.</text>
</comment>
<dbReference type="CDD" id="cd01189">
    <property type="entry name" value="INT_ICEBs1_C_like"/>
    <property type="match status" value="1"/>
</dbReference>
<dbReference type="Proteomes" id="UP000192727">
    <property type="component" value="Chromosome"/>
</dbReference>
<protein>
    <recommendedName>
        <fullName evidence="5">Tyr recombinase domain-containing protein</fullName>
    </recommendedName>
</protein>
<evidence type="ECO:0000256" key="3">
    <source>
        <dbReference type="ARBA" id="ARBA00023125"/>
    </source>
</evidence>
<accession>A0A1V0UR98</accession>
<dbReference type="InterPro" id="IPR013762">
    <property type="entry name" value="Integrase-like_cat_sf"/>
</dbReference>
<dbReference type="GO" id="GO:0003677">
    <property type="term" value="F:DNA binding"/>
    <property type="evidence" value="ECO:0007669"/>
    <property type="project" value="UniProtKB-KW"/>
</dbReference>
<dbReference type="Pfam" id="PF14657">
    <property type="entry name" value="Arm-DNA-bind_4"/>
    <property type="match status" value="1"/>
</dbReference>
<dbReference type="Gene3D" id="1.10.443.10">
    <property type="entry name" value="Intergrase catalytic core"/>
    <property type="match status" value="1"/>
</dbReference>
<dbReference type="PANTHER" id="PTHR30349:SF64">
    <property type="entry name" value="PROPHAGE INTEGRASE INTD-RELATED"/>
    <property type="match status" value="1"/>
</dbReference>
<organism evidence="6 7">
    <name type="scientific">Paenibacillus larvae subsp. pulvifaciens</name>
    <dbReference type="NCBI Taxonomy" id="1477"/>
    <lineage>
        <taxon>Bacteria</taxon>
        <taxon>Bacillati</taxon>
        <taxon>Bacillota</taxon>
        <taxon>Bacilli</taxon>
        <taxon>Bacillales</taxon>
        <taxon>Paenibacillaceae</taxon>
        <taxon>Paenibacillus</taxon>
    </lineage>
</organism>
<name>A0A1V0UR98_9BACL</name>
<dbReference type="InterPro" id="IPR050090">
    <property type="entry name" value="Tyrosine_recombinase_XerCD"/>
</dbReference>
<dbReference type="PROSITE" id="PS51898">
    <property type="entry name" value="TYR_RECOMBINASE"/>
    <property type="match status" value="1"/>
</dbReference>
<evidence type="ECO:0000313" key="7">
    <source>
        <dbReference type="Proteomes" id="UP000192727"/>
    </source>
</evidence>
<dbReference type="AlphaFoldDB" id="A0A1V0UR98"/>
<reference evidence="6 7" key="1">
    <citation type="submission" date="2017-03" db="EMBL/GenBank/DDBJ databases">
        <title>Paenibacillus larvae genome sequencing.</title>
        <authorList>
            <person name="Dingman D.W."/>
        </authorList>
    </citation>
    <scope>NUCLEOTIDE SEQUENCE [LARGE SCALE GENOMIC DNA]</scope>
    <source>
        <strain evidence="6 7">SAG 10367</strain>
    </source>
</reference>
<dbReference type="InterPro" id="IPR028259">
    <property type="entry name" value="AP2-like_int_N"/>
</dbReference>
<dbReference type="EMBL" id="CP020557">
    <property type="protein sequence ID" value="ARF67637.1"/>
    <property type="molecule type" value="Genomic_DNA"/>
</dbReference>
<dbReference type="GO" id="GO:0015074">
    <property type="term" value="P:DNA integration"/>
    <property type="evidence" value="ECO:0007669"/>
    <property type="project" value="UniProtKB-KW"/>
</dbReference>
<evidence type="ECO:0000256" key="2">
    <source>
        <dbReference type="ARBA" id="ARBA00022908"/>
    </source>
</evidence>
<dbReference type="Pfam" id="PF00589">
    <property type="entry name" value="Phage_integrase"/>
    <property type="match status" value="1"/>
</dbReference>
<evidence type="ECO:0000313" key="6">
    <source>
        <dbReference type="EMBL" id="ARF67637.1"/>
    </source>
</evidence>
<gene>
    <name evidence="6" type="ORF">B7C51_07005</name>
</gene>
<dbReference type="GO" id="GO:0006310">
    <property type="term" value="P:DNA recombination"/>
    <property type="evidence" value="ECO:0007669"/>
    <property type="project" value="UniProtKB-KW"/>
</dbReference>
<keyword evidence="2" id="KW-0229">DNA integration</keyword>
<sequence length="379" mass="43131">MAGTFRKRNCKCPPERKRCTCGAKWYYRYDITDPTTGKRKQKEVGGFRTKEEAQEAAVRIQAELLNGTYVEPTKLTVGDFLLDFVENTLKYEVAPNTYEQRLAFVKNHIIPNIGNLKLIDLSPSHVQKFYNDLRQIYGAGYVQNIGNLLSKAFTQAVKWNIISRNPVPLVKKPSLSRKNTKMKTWTVEEQKKFLAYAFEGPRLYYVLFLLALTSGMRKGELLGLVWDDVDTNRGIVSIKRTIVYAQRKLYLKDMPKTESSIRTIQMPEPTTKVLKQWMFECPVNNLNLIFPSPKTNGLLYPNSLDKQLARAIKEAGVTEISAHGLRHTFATTLLTSNVNPKIVQEMLGHATIKTTMDTYSHVLPNMQKDAASQLGAVLF</sequence>
<keyword evidence="3" id="KW-0238">DNA-binding</keyword>
<dbReference type="Pfam" id="PF14659">
    <property type="entry name" value="Phage_int_SAM_3"/>
    <property type="match status" value="1"/>
</dbReference>
<evidence type="ECO:0000259" key="5">
    <source>
        <dbReference type="PROSITE" id="PS51898"/>
    </source>
</evidence>